<dbReference type="RefSeq" id="NP_048307.1">
    <property type="nucleotide sequence ID" value="NC_001993.1"/>
</dbReference>
<gene>
    <name evidence="1" type="primary">MSV236</name>
</gene>
<dbReference type="PIR" id="T28397">
    <property type="entry name" value="T28397"/>
</dbReference>
<reference evidence="1 2" key="1">
    <citation type="journal article" date="1999" name="J. Virol.">
        <title>The genome of Melanoplus sanguinipes entomopoxvirus.</title>
        <authorList>
            <person name="Afonso C.L."/>
            <person name="Tulman E.R."/>
            <person name="Lu Z."/>
            <person name="Oma E."/>
            <person name="Kutish G.F."/>
            <person name="Rock D.L."/>
        </authorList>
    </citation>
    <scope>NUCLEOTIDE SEQUENCE [LARGE SCALE GENOMIC DNA]</scope>
    <source>
        <strain evidence="1">Tucson</strain>
    </source>
</reference>
<dbReference type="Proteomes" id="UP000172353">
    <property type="component" value="Segment"/>
</dbReference>
<organismHost>
    <name type="scientific">Melanoplus sanguinipes</name>
    <name type="common">Migratory grasshopper</name>
    <dbReference type="NCBI Taxonomy" id="65742"/>
</organismHost>
<dbReference type="KEGG" id="vg:1449979"/>
<evidence type="ECO:0000313" key="1">
    <source>
        <dbReference type="EMBL" id="AAC97716.1"/>
    </source>
</evidence>
<accession>Q9YVK6</accession>
<evidence type="ECO:0000313" key="2">
    <source>
        <dbReference type="Proteomes" id="UP000172353"/>
    </source>
</evidence>
<keyword evidence="2" id="KW-1185">Reference proteome</keyword>
<dbReference type="EMBL" id="AF063866">
    <property type="protein sequence ID" value="AAC97716.1"/>
    <property type="molecule type" value="Genomic_DNA"/>
</dbReference>
<dbReference type="GeneID" id="1449979"/>
<organism evidence="1 2">
    <name type="scientific">Melanoplus sanguinipes entomopoxvirus</name>
    <name type="common">MsEPV</name>
    <dbReference type="NCBI Taxonomy" id="83191"/>
    <lineage>
        <taxon>Viruses</taxon>
        <taxon>Varidnaviria</taxon>
        <taxon>Bamfordvirae</taxon>
        <taxon>Nucleocytoviricota</taxon>
        <taxon>Pokkesviricetes</taxon>
        <taxon>Chitovirales</taxon>
        <taxon>Poxviridae</taxon>
        <taxon>Entomopoxvirinae</taxon>
        <taxon>Deltaentomopoxvirus</taxon>
        <taxon>Deltaentomopoxvirus msanguinipes</taxon>
    </lineage>
</organism>
<sequence>MDKINPSMSKNEVFNIMKERVKNDNFKQKLTSNKEIIKNIENGSYVPKNANYVEKNYDVITQDEYVKSYQFVNGDYIPNIITEKLGITKNNIKEFTFKLNDPDVRHITVFKENNKIGQIFMKSSDMINVLSFK</sequence>
<protein>
    <submittedName>
        <fullName evidence="1">Uncharacterized protein</fullName>
    </submittedName>
</protein>
<name>Q9YVK6_MSEPV</name>
<proteinExistence type="predicted"/>